<dbReference type="SUPFAM" id="SSF55455">
    <property type="entry name" value="SRF-like"/>
    <property type="match status" value="1"/>
</dbReference>
<dbReference type="AlphaFoldDB" id="A0AA41RYY6"/>
<protein>
    <recommendedName>
        <fullName evidence="6">MADS-box domain-containing protein</fullName>
    </recommendedName>
</protein>
<gene>
    <name evidence="7" type="ORF">MKW94_011003</name>
</gene>
<dbReference type="Proteomes" id="UP001177140">
    <property type="component" value="Unassembled WGS sequence"/>
</dbReference>
<dbReference type="InterPro" id="IPR036879">
    <property type="entry name" value="TF_MADSbox_sf"/>
</dbReference>
<dbReference type="InterPro" id="IPR002100">
    <property type="entry name" value="TF_MADSbox"/>
</dbReference>
<keyword evidence="2" id="KW-0805">Transcription regulation</keyword>
<evidence type="ECO:0000313" key="7">
    <source>
        <dbReference type="EMBL" id="MCL7026414.1"/>
    </source>
</evidence>
<dbReference type="PANTHER" id="PTHR11945">
    <property type="entry name" value="MADS BOX PROTEIN"/>
    <property type="match status" value="1"/>
</dbReference>
<evidence type="ECO:0000256" key="3">
    <source>
        <dbReference type="ARBA" id="ARBA00023125"/>
    </source>
</evidence>
<evidence type="ECO:0000313" key="8">
    <source>
        <dbReference type="Proteomes" id="UP001177140"/>
    </source>
</evidence>
<reference evidence="7" key="1">
    <citation type="submission" date="2022-03" db="EMBL/GenBank/DDBJ databases">
        <title>A functionally conserved STORR gene fusion in Papaver species that diverged 16.8 million years ago.</title>
        <authorList>
            <person name="Catania T."/>
        </authorList>
    </citation>
    <scope>NUCLEOTIDE SEQUENCE</scope>
    <source>
        <strain evidence="7">S-191538</strain>
    </source>
</reference>
<dbReference type="GO" id="GO:0046983">
    <property type="term" value="F:protein dimerization activity"/>
    <property type="evidence" value="ECO:0007669"/>
    <property type="project" value="InterPro"/>
</dbReference>
<evidence type="ECO:0000256" key="5">
    <source>
        <dbReference type="ARBA" id="ARBA00023242"/>
    </source>
</evidence>
<proteinExistence type="predicted"/>
<dbReference type="PANTHER" id="PTHR11945:SF629">
    <property type="entry name" value="OS02G0164450 PROTEIN"/>
    <property type="match status" value="1"/>
</dbReference>
<name>A0AA41RYY6_PAPNU</name>
<dbReference type="PRINTS" id="PR00404">
    <property type="entry name" value="MADSDOMAIN"/>
</dbReference>
<keyword evidence="3" id="KW-0238">DNA-binding</keyword>
<keyword evidence="4" id="KW-0804">Transcription</keyword>
<organism evidence="7 8">
    <name type="scientific">Papaver nudicaule</name>
    <name type="common">Iceland poppy</name>
    <dbReference type="NCBI Taxonomy" id="74823"/>
    <lineage>
        <taxon>Eukaryota</taxon>
        <taxon>Viridiplantae</taxon>
        <taxon>Streptophyta</taxon>
        <taxon>Embryophyta</taxon>
        <taxon>Tracheophyta</taxon>
        <taxon>Spermatophyta</taxon>
        <taxon>Magnoliopsida</taxon>
        <taxon>Ranunculales</taxon>
        <taxon>Papaveraceae</taxon>
        <taxon>Papaveroideae</taxon>
        <taxon>Papaver</taxon>
    </lineage>
</organism>
<dbReference type="SUPFAM" id="SSF81383">
    <property type="entry name" value="F-box domain"/>
    <property type="match status" value="1"/>
</dbReference>
<accession>A0AA41RYY6</accession>
<dbReference type="GO" id="GO:0005634">
    <property type="term" value="C:nucleus"/>
    <property type="evidence" value="ECO:0007669"/>
    <property type="project" value="UniProtKB-SubCell"/>
</dbReference>
<evidence type="ECO:0000256" key="1">
    <source>
        <dbReference type="ARBA" id="ARBA00004123"/>
    </source>
</evidence>
<comment type="caution">
    <text evidence="7">The sequence shown here is derived from an EMBL/GenBank/DDBJ whole genome shotgun (WGS) entry which is preliminary data.</text>
</comment>
<keyword evidence="8" id="KW-1185">Reference proteome</keyword>
<dbReference type="PROSITE" id="PS50066">
    <property type="entry name" value="MADS_BOX_2"/>
    <property type="match status" value="1"/>
</dbReference>
<dbReference type="GO" id="GO:0000978">
    <property type="term" value="F:RNA polymerase II cis-regulatory region sequence-specific DNA binding"/>
    <property type="evidence" value="ECO:0007669"/>
    <property type="project" value="TreeGrafter"/>
</dbReference>
<dbReference type="InterPro" id="IPR036047">
    <property type="entry name" value="F-box-like_dom_sf"/>
</dbReference>
<dbReference type="Gene3D" id="3.40.1810.10">
    <property type="entry name" value="Transcription factor, MADS-box"/>
    <property type="match status" value="1"/>
</dbReference>
<feature type="domain" description="MADS-box" evidence="6">
    <location>
        <begin position="36"/>
        <end position="87"/>
    </location>
</feature>
<evidence type="ECO:0000256" key="2">
    <source>
        <dbReference type="ARBA" id="ARBA00023015"/>
    </source>
</evidence>
<comment type="subcellular location">
    <subcellularLocation>
        <location evidence="1">Nucleus</location>
    </subcellularLocation>
</comment>
<dbReference type="GO" id="GO:0000981">
    <property type="term" value="F:DNA-binding transcription factor activity, RNA polymerase II-specific"/>
    <property type="evidence" value="ECO:0007669"/>
    <property type="project" value="TreeGrafter"/>
</dbReference>
<evidence type="ECO:0000259" key="6">
    <source>
        <dbReference type="PROSITE" id="PS50066"/>
    </source>
</evidence>
<evidence type="ECO:0000256" key="4">
    <source>
        <dbReference type="ARBA" id="ARBA00023163"/>
    </source>
</evidence>
<sequence>MLLRIPVKSLRACKRVSKSWLKIISDPTSSVQKKLRILAAKRLQITFTKRRKALFNKAAELSVLCGAQVALVAFSPGGIAFAYRHPKPYHILNRILNNGEAVTDSTQDDEMSLLQQQ</sequence>
<dbReference type="SMART" id="SM00432">
    <property type="entry name" value="MADS"/>
    <property type="match status" value="1"/>
</dbReference>
<dbReference type="Pfam" id="PF00319">
    <property type="entry name" value="SRF-TF"/>
    <property type="match status" value="1"/>
</dbReference>
<keyword evidence="5" id="KW-0539">Nucleus</keyword>
<dbReference type="EMBL" id="JAJJMA010056344">
    <property type="protein sequence ID" value="MCL7026414.1"/>
    <property type="molecule type" value="Genomic_DNA"/>
</dbReference>